<dbReference type="KEGG" id="bfu:BCIN_04g04280"/>
<dbReference type="VEuPathDB" id="FungiDB:Bcin04g04280"/>
<feature type="compositionally biased region" description="Polar residues" evidence="1">
    <location>
        <begin position="25"/>
        <end position="51"/>
    </location>
</feature>
<dbReference type="Pfam" id="PF10303">
    <property type="entry name" value="DUF2408"/>
    <property type="match status" value="2"/>
</dbReference>
<keyword evidence="3" id="KW-1185">Reference proteome</keyword>
<reference evidence="2 3" key="3">
    <citation type="journal article" date="2017" name="Mol. Plant Pathol.">
        <title>A gapless genome sequence of the fungus Botrytis cinerea.</title>
        <authorList>
            <person name="Van Kan J.A."/>
            <person name="Stassen J.H."/>
            <person name="Mosbach A."/>
            <person name="Van Der Lee T.A."/>
            <person name="Faino L."/>
            <person name="Farmer A.D."/>
            <person name="Papasotiriou D.G."/>
            <person name="Zhou S."/>
            <person name="Seidl M.F."/>
            <person name="Cottam E."/>
            <person name="Edel D."/>
            <person name="Hahn M."/>
            <person name="Schwartz D.C."/>
            <person name="Dietrich R.A."/>
            <person name="Widdison S."/>
            <person name="Scalliet G."/>
        </authorList>
    </citation>
    <scope>NUCLEOTIDE SEQUENCE [LARGE SCALE GENOMIC DNA]</scope>
    <source>
        <strain evidence="2 3">B05.10</strain>
    </source>
</reference>
<dbReference type="PANTHER" id="PTHR28086:SF1">
    <property type="entry name" value="CU(2+) SUPPRESSING AND BLEOMYCIN SENSITIVE PROTEIN 1"/>
    <property type="match status" value="1"/>
</dbReference>
<dbReference type="Proteomes" id="UP000001798">
    <property type="component" value="Chromosome 4"/>
</dbReference>
<dbReference type="GO" id="GO:0005634">
    <property type="term" value="C:nucleus"/>
    <property type="evidence" value="ECO:0007669"/>
    <property type="project" value="TreeGrafter"/>
</dbReference>
<evidence type="ECO:0000256" key="1">
    <source>
        <dbReference type="SAM" id="MobiDB-lite"/>
    </source>
</evidence>
<dbReference type="PANTHER" id="PTHR28086">
    <property type="entry name" value="UPF0662 PROTEIN YPL260W"/>
    <property type="match status" value="1"/>
</dbReference>
<reference evidence="2 3" key="1">
    <citation type="journal article" date="2011" name="PLoS Genet.">
        <title>Genomic analysis of the necrotrophic fungal pathogens Sclerotinia sclerotiorum and Botrytis cinerea.</title>
        <authorList>
            <person name="Amselem J."/>
            <person name="Cuomo C.A."/>
            <person name="van Kan J.A."/>
            <person name="Viaud M."/>
            <person name="Benito E.P."/>
            <person name="Couloux A."/>
            <person name="Coutinho P.M."/>
            <person name="de Vries R.P."/>
            <person name="Dyer P.S."/>
            <person name="Fillinger S."/>
            <person name="Fournier E."/>
            <person name="Gout L."/>
            <person name="Hahn M."/>
            <person name="Kohn L."/>
            <person name="Lapalu N."/>
            <person name="Plummer K.M."/>
            <person name="Pradier J.M."/>
            <person name="Quevillon E."/>
            <person name="Sharon A."/>
            <person name="Simon A."/>
            <person name="ten Have A."/>
            <person name="Tudzynski B."/>
            <person name="Tudzynski P."/>
            <person name="Wincker P."/>
            <person name="Andrew M."/>
            <person name="Anthouard V."/>
            <person name="Beever R.E."/>
            <person name="Beffa R."/>
            <person name="Benoit I."/>
            <person name="Bouzid O."/>
            <person name="Brault B."/>
            <person name="Chen Z."/>
            <person name="Choquer M."/>
            <person name="Collemare J."/>
            <person name="Cotton P."/>
            <person name="Danchin E.G."/>
            <person name="Da Silva C."/>
            <person name="Gautier A."/>
            <person name="Giraud C."/>
            <person name="Giraud T."/>
            <person name="Gonzalez C."/>
            <person name="Grossetete S."/>
            <person name="Guldener U."/>
            <person name="Henrissat B."/>
            <person name="Howlett B.J."/>
            <person name="Kodira C."/>
            <person name="Kretschmer M."/>
            <person name="Lappartient A."/>
            <person name="Leroch M."/>
            <person name="Levis C."/>
            <person name="Mauceli E."/>
            <person name="Neuveglise C."/>
            <person name="Oeser B."/>
            <person name="Pearson M."/>
            <person name="Poulain J."/>
            <person name="Poussereau N."/>
            <person name="Quesneville H."/>
            <person name="Rascle C."/>
            <person name="Schumacher J."/>
            <person name="Segurens B."/>
            <person name="Sexton A."/>
            <person name="Silva E."/>
            <person name="Sirven C."/>
            <person name="Soanes D.M."/>
            <person name="Talbot N.J."/>
            <person name="Templeton M."/>
            <person name="Yandava C."/>
            <person name="Yarden O."/>
            <person name="Zeng Q."/>
            <person name="Rollins J.A."/>
            <person name="Lebrun M.H."/>
            <person name="Dickman M."/>
        </authorList>
    </citation>
    <scope>NUCLEOTIDE SEQUENCE [LARGE SCALE GENOMIC DNA]</scope>
    <source>
        <strain evidence="2 3">B05.10</strain>
    </source>
</reference>
<reference evidence="2 3" key="2">
    <citation type="journal article" date="2012" name="Eukaryot. Cell">
        <title>Genome update of Botrytis cinerea strains B05.10 and T4.</title>
        <authorList>
            <person name="Staats M."/>
            <person name="van Kan J.A."/>
        </authorList>
    </citation>
    <scope>NUCLEOTIDE SEQUENCE [LARGE SCALE GENOMIC DNA]</scope>
    <source>
        <strain evidence="2 3">B05.10</strain>
    </source>
</reference>
<proteinExistence type="predicted"/>
<name>A0A384JF82_BOTFB</name>
<feature type="region of interest" description="Disordered" evidence="1">
    <location>
        <begin position="25"/>
        <end position="55"/>
    </location>
</feature>
<dbReference type="OrthoDB" id="2011986at2759"/>
<dbReference type="RefSeq" id="XP_024548366.1">
    <property type="nucleotide sequence ID" value="XM_024692587.1"/>
</dbReference>
<dbReference type="EMBL" id="CP009808">
    <property type="protein sequence ID" value="ATZ49258.1"/>
    <property type="molecule type" value="Genomic_DNA"/>
</dbReference>
<dbReference type="GO" id="GO:0005737">
    <property type="term" value="C:cytoplasm"/>
    <property type="evidence" value="ECO:0007669"/>
    <property type="project" value="TreeGrafter"/>
</dbReference>
<protein>
    <submittedName>
        <fullName evidence="2">Uncharacterized protein</fullName>
    </submittedName>
</protein>
<evidence type="ECO:0000313" key="3">
    <source>
        <dbReference type="Proteomes" id="UP000001798"/>
    </source>
</evidence>
<dbReference type="AlphaFoldDB" id="A0A384JF82"/>
<gene>
    <name evidence="2" type="ORF">BCIN_04g04280</name>
</gene>
<dbReference type="InterPro" id="IPR018810">
    <property type="entry name" value="UPF0662"/>
</dbReference>
<organism evidence="2 3">
    <name type="scientific">Botryotinia fuckeliana (strain B05.10)</name>
    <name type="common">Noble rot fungus</name>
    <name type="synonym">Botrytis cinerea</name>
    <dbReference type="NCBI Taxonomy" id="332648"/>
    <lineage>
        <taxon>Eukaryota</taxon>
        <taxon>Fungi</taxon>
        <taxon>Dikarya</taxon>
        <taxon>Ascomycota</taxon>
        <taxon>Pezizomycotina</taxon>
        <taxon>Leotiomycetes</taxon>
        <taxon>Helotiales</taxon>
        <taxon>Sclerotiniaceae</taxon>
        <taxon>Botrytis</taxon>
    </lineage>
</organism>
<evidence type="ECO:0000313" key="2">
    <source>
        <dbReference type="EMBL" id="ATZ49258.1"/>
    </source>
</evidence>
<accession>A0A384JF82</accession>
<dbReference type="GeneID" id="5438136"/>
<sequence>MIVRSSIYIISTSIIGDFQKYESNNQSLQQDTSKSSKSRPQPTTFIMTDTPSHPLPLDPREQPILEALVSLRDELTLLKQDRTTYIKAADVLVLQGKVVEQVKLLNEIRADKPDEQNRVDRVLDGCFQLLSLFFMTIGKTNEAPAAYSLTSTIKRLLDHLTEVDLYCEKDLAHIAQTLDRLGGIVKNAKPSYSPFLLTLLGNRIDVCQRSLKNLSKRLERIGADLFPIHEKIISILRSISLANTRTKFSTTEVTKLQNQIKEIDSQRVDGKFVTASGETPPGNDEVCEYLERCLKWAEVVLERKGQFPEAFQGPYSVLVEIRNKLEKLSLTQAWSLRETDLYDFQRQLDRIDESRVDGNFVDAEGKFAELYVQRTLLYLIRRSYAYIYFLMVSSEPVSEALLPVYNQLQTLRRCLIEVKNSGGVSSPRELYPYSMKLNSIDNMRVDGKFMVGPDIPEGQGSVTDLLAECFELSYDLRVAAETESDA</sequence>